<accession>A0A0C2GPX9</accession>
<name>A0A0C2GPX9_9BILA</name>
<evidence type="ECO:0000256" key="1">
    <source>
        <dbReference type="SAM" id="MobiDB-lite"/>
    </source>
</evidence>
<gene>
    <name evidence="2" type="ORF">ANCDUO_06312</name>
</gene>
<reference evidence="2 3" key="1">
    <citation type="submission" date="2013-12" db="EMBL/GenBank/DDBJ databases">
        <title>Draft genome of the parsitic nematode Ancylostoma duodenale.</title>
        <authorList>
            <person name="Mitreva M."/>
        </authorList>
    </citation>
    <scope>NUCLEOTIDE SEQUENCE [LARGE SCALE GENOMIC DNA]</scope>
    <source>
        <strain evidence="2 3">Zhejiang</strain>
    </source>
</reference>
<feature type="compositionally biased region" description="Polar residues" evidence="1">
    <location>
        <begin position="31"/>
        <end position="50"/>
    </location>
</feature>
<dbReference type="Proteomes" id="UP000054047">
    <property type="component" value="Unassembled WGS sequence"/>
</dbReference>
<proteinExistence type="predicted"/>
<protein>
    <submittedName>
        <fullName evidence="2">Uncharacterized protein</fullName>
    </submittedName>
</protein>
<evidence type="ECO:0000313" key="3">
    <source>
        <dbReference type="Proteomes" id="UP000054047"/>
    </source>
</evidence>
<dbReference type="EMBL" id="KN728692">
    <property type="protein sequence ID" value="KIH63385.1"/>
    <property type="molecule type" value="Genomic_DNA"/>
</dbReference>
<organism evidence="2 3">
    <name type="scientific">Ancylostoma duodenale</name>
    <dbReference type="NCBI Taxonomy" id="51022"/>
    <lineage>
        <taxon>Eukaryota</taxon>
        <taxon>Metazoa</taxon>
        <taxon>Ecdysozoa</taxon>
        <taxon>Nematoda</taxon>
        <taxon>Chromadorea</taxon>
        <taxon>Rhabditida</taxon>
        <taxon>Rhabditina</taxon>
        <taxon>Rhabditomorpha</taxon>
        <taxon>Strongyloidea</taxon>
        <taxon>Ancylostomatidae</taxon>
        <taxon>Ancylostomatinae</taxon>
        <taxon>Ancylostoma</taxon>
    </lineage>
</organism>
<feature type="region of interest" description="Disordered" evidence="1">
    <location>
        <begin position="1"/>
        <end position="50"/>
    </location>
</feature>
<evidence type="ECO:0000313" key="2">
    <source>
        <dbReference type="EMBL" id="KIH63385.1"/>
    </source>
</evidence>
<sequence>MVGIAHSASNVSHDRPTSRFSTSRRGKIGSHTGQSRRGEDSLQSEVLEQQRLPSQSCLWIRRSCRTSSTRDHSYGKTELA</sequence>
<keyword evidence="3" id="KW-1185">Reference proteome</keyword>
<dbReference type="AlphaFoldDB" id="A0A0C2GPX9"/>